<feature type="binding site" evidence="5">
    <location>
        <position position="91"/>
    </location>
    <ligand>
        <name>[4Fe-4S] cluster</name>
        <dbReference type="ChEBI" id="CHEBI:49883"/>
    </ligand>
</feature>
<feature type="binding site" evidence="5">
    <location>
        <position position="37"/>
    </location>
    <ligand>
        <name>isopentenyl diphosphate</name>
        <dbReference type="ChEBI" id="CHEBI:128769"/>
    </ligand>
</feature>
<evidence type="ECO:0000313" key="7">
    <source>
        <dbReference type="Proteomes" id="UP000178449"/>
    </source>
</evidence>
<feature type="binding site" evidence="5">
    <location>
        <position position="255"/>
    </location>
    <ligand>
        <name>isopentenyl diphosphate</name>
        <dbReference type="ChEBI" id="CHEBI:128769"/>
    </ligand>
</feature>
<feature type="binding site" evidence="5">
    <location>
        <position position="69"/>
    </location>
    <ligand>
        <name>dimethylallyl diphosphate</name>
        <dbReference type="ChEBI" id="CHEBI:57623"/>
    </ligand>
</feature>
<evidence type="ECO:0000256" key="4">
    <source>
        <dbReference type="ARBA" id="ARBA00023014"/>
    </source>
</evidence>
<feature type="binding site" evidence="5">
    <location>
        <position position="119"/>
    </location>
    <ligand>
        <name>(2E)-4-hydroxy-3-methylbut-2-enyl diphosphate</name>
        <dbReference type="ChEBI" id="CHEBI:128753"/>
    </ligand>
</feature>
<feature type="binding site" evidence="5">
    <location>
        <position position="255"/>
    </location>
    <ligand>
        <name>dimethylallyl diphosphate</name>
        <dbReference type="ChEBI" id="CHEBI:57623"/>
    </ligand>
</feature>
<proteinExistence type="inferred from homology"/>
<feature type="binding site" evidence="5">
    <location>
        <position position="214"/>
    </location>
    <ligand>
        <name>dimethylallyl diphosphate</name>
        <dbReference type="ChEBI" id="CHEBI:57623"/>
    </ligand>
</feature>
<dbReference type="STRING" id="1817772.A2527_02520"/>
<dbReference type="UniPathway" id="UPA00056">
    <property type="reaction ID" value="UER00097"/>
</dbReference>
<feature type="binding site" evidence="5">
    <location>
        <position position="13"/>
    </location>
    <ligand>
        <name>[4Fe-4S] cluster</name>
        <dbReference type="ChEBI" id="CHEBI:49883"/>
    </ligand>
</feature>
<dbReference type="AlphaFoldDB" id="A0A1F6GFR5"/>
<keyword evidence="3 5" id="KW-0408">Iron</keyword>
<dbReference type="PANTHER" id="PTHR30426:SF0">
    <property type="entry name" value="4-HYDROXY-3-METHYLBUT-2-ENYL DIPHOSPHATE REDUCTASE"/>
    <property type="match status" value="1"/>
</dbReference>
<dbReference type="CDD" id="cd13944">
    <property type="entry name" value="lytB_ispH"/>
    <property type="match status" value="1"/>
</dbReference>
<evidence type="ECO:0000313" key="6">
    <source>
        <dbReference type="EMBL" id="OGG96951.1"/>
    </source>
</evidence>
<dbReference type="GO" id="GO:0050992">
    <property type="term" value="P:dimethylallyl diphosphate biosynthetic process"/>
    <property type="evidence" value="ECO:0007669"/>
    <property type="project" value="UniProtKB-UniRule"/>
</dbReference>
<feature type="binding site" evidence="5">
    <location>
        <position position="69"/>
    </location>
    <ligand>
        <name>isopentenyl diphosphate</name>
        <dbReference type="ChEBI" id="CHEBI:128769"/>
    </ligand>
</feature>
<keyword evidence="1 5" id="KW-0004">4Fe-4S</keyword>
<comment type="catalytic activity">
    <reaction evidence="5">
        <text>isopentenyl diphosphate + 2 oxidized [2Fe-2S]-[ferredoxin] + H2O = (2E)-4-hydroxy-3-methylbut-2-enyl diphosphate + 2 reduced [2Fe-2S]-[ferredoxin] + 2 H(+)</text>
        <dbReference type="Rhea" id="RHEA:24488"/>
        <dbReference type="Rhea" id="RHEA-COMP:10000"/>
        <dbReference type="Rhea" id="RHEA-COMP:10001"/>
        <dbReference type="ChEBI" id="CHEBI:15377"/>
        <dbReference type="ChEBI" id="CHEBI:15378"/>
        <dbReference type="ChEBI" id="CHEBI:33737"/>
        <dbReference type="ChEBI" id="CHEBI:33738"/>
        <dbReference type="ChEBI" id="CHEBI:128753"/>
        <dbReference type="ChEBI" id="CHEBI:128769"/>
        <dbReference type="EC" id="1.17.7.4"/>
    </reaction>
</comment>
<dbReference type="HAMAP" id="MF_00191">
    <property type="entry name" value="IspH"/>
    <property type="match status" value="1"/>
</dbReference>
<feature type="binding site" evidence="5">
    <location>
        <position position="255"/>
    </location>
    <ligand>
        <name>(2E)-4-hydroxy-3-methylbut-2-enyl diphosphate</name>
        <dbReference type="ChEBI" id="CHEBI:128753"/>
    </ligand>
</feature>
<dbReference type="Pfam" id="PF02401">
    <property type="entry name" value="LYTB"/>
    <property type="match status" value="1"/>
</dbReference>
<comment type="cofactor">
    <cofactor evidence="5">
        <name>[4Fe-4S] cluster</name>
        <dbReference type="ChEBI" id="CHEBI:49883"/>
    </cofactor>
    <text evidence="5">Binds 1 [4Fe-4S] cluster per subunit.</text>
</comment>
<dbReference type="Gene3D" id="3.40.1010.20">
    <property type="entry name" value="4-hydroxy-3-methylbut-2-enyl diphosphate reductase, catalytic domain"/>
    <property type="match status" value="2"/>
</dbReference>
<dbReference type="EC" id="1.17.7.4" evidence="5"/>
<feature type="binding site" evidence="5">
    <location>
        <position position="156"/>
    </location>
    <ligand>
        <name>(2E)-4-hydroxy-3-methylbut-2-enyl diphosphate</name>
        <dbReference type="ChEBI" id="CHEBI:128753"/>
    </ligand>
</feature>
<dbReference type="EMBL" id="MFNE01000006">
    <property type="protein sequence ID" value="OGG96951.1"/>
    <property type="molecule type" value="Genomic_DNA"/>
</dbReference>
<feature type="binding site" evidence="5">
    <location>
        <position position="212"/>
    </location>
    <ligand>
        <name>(2E)-4-hydroxy-3-methylbut-2-enyl diphosphate</name>
        <dbReference type="ChEBI" id="CHEBI:128753"/>
    </ligand>
</feature>
<feature type="binding site" evidence="5">
    <location>
        <position position="213"/>
    </location>
    <ligand>
        <name>dimethylallyl diphosphate</name>
        <dbReference type="ChEBI" id="CHEBI:57623"/>
    </ligand>
</feature>
<feature type="active site" description="Proton donor" evidence="5">
    <location>
        <position position="121"/>
    </location>
</feature>
<keyword evidence="5" id="KW-0414">Isoprene biosynthesis</keyword>
<dbReference type="GO" id="GO:0051539">
    <property type="term" value="F:4 iron, 4 sulfur cluster binding"/>
    <property type="evidence" value="ECO:0007669"/>
    <property type="project" value="UniProtKB-UniRule"/>
</dbReference>
<comment type="pathway">
    <text evidence="5">Isoprenoid biosynthesis; dimethylallyl diphosphate biosynthesis; dimethylallyl diphosphate from (2E)-4-hydroxy-3-methylbutenyl diphosphate: step 1/1.</text>
</comment>
<keyword evidence="4 5" id="KW-0411">Iron-sulfur</keyword>
<feature type="binding site" evidence="5">
    <location>
        <position position="184"/>
    </location>
    <ligand>
        <name>[4Fe-4S] cluster</name>
        <dbReference type="ChEBI" id="CHEBI:49883"/>
    </ligand>
</feature>
<dbReference type="NCBIfam" id="TIGR00216">
    <property type="entry name" value="ispH_lytB"/>
    <property type="match status" value="1"/>
</dbReference>
<gene>
    <name evidence="5" type="primary">ispH</name>
    <name evidence="6" type="ORF">A2527_02520</name>
</gene>
<keyword evidence="2 5" id="KW-0479">Metal-binding</keyword>
<comment type="caution">
    <text evidence="6">The sequence shown here is derived from an EMBL/GenBank/DDBJ whole genome shotgun (WGS) entry which is preliminary data.</text>
</comment>
<comment type="catalytic activity">
    <reaction evidence="5">
        <text>dimethylallyl diphosphate + 2 oxidized [2Fe-2S]-[ferredoxin] + H2O = (2E)-4-hydroxy-3-methylbut-2-enyl diphosphate + 2 reduced [2Fe-2S]-[ferredoxin] + 2 H(+)</text>
        <dbReference type="Rhea" id="RHEA:24825"/>
        <dbReference type="Rhea" id="RHEA-COMP:10000"/>
        <dbReference type="Rhea" id="RHEA-COMP:10001"/>
        <dbReference type="ChEBI" id="CHEBI:15377"/>
        <dbReference type="ChEBI" id="CHEBI:15378"/>
        <dbReference type="ChEBI" id="CHEBI:33737"/>
        <dbReference type="ChEBI" id="CHEBI:33738"/>
        <dbReference type="ChEBI" id="CHEBI:57623"/>
        <dbReference type="ChEBI" id="CHEBI:128753"/>
        <dbReference type="EC" id="1.17.7.4"/>
    </reaction>
</comment>
<dbReference type="GO" id="GO:0051745">
    <property type="term" value="F:4-hydroxy-3-methylbut-2-enyl diphosphate reductase activity"/>
    <property type="evidence" value="ECO:0007669"/>
    <property type="project" value="UniProtKB-UniRule"/>
</dbReference>
<name>A0A1F6GFR5_9PROT</name>
<feature type="binding site" evidence="5">
    <location>
        <position position="37"/>
    </location>
    <ligand>
        <name>dimethylallyl diphosphate</name>
        <dbReference type="ChEBI" id="CHEBI:57623"/>
    </ligand>
</feature>
<evidence type="ECO:0000256" key="5">
    <source>
        <dbReference type="HAMAP-Rule" id="MF_00191"/>
    </source>
</evidence>
<feature type="binding site" evidence="5">
    <location>
        <position position="69"/>
    </location>
    <ligand>
        <name>(2E)-4-hydroxy-3-methylbut-2-enyl diphosphate</name>
        <dbReference type="ChEBI" id="CHEBI:128753"/>
    </ligand>
</feature>
<evidence type="ECO:0000256" key="1">
    <source>
        <dbReference type="ARBA" id="ARBA00022485"/>
    </source>
</evidence>
<feature type="binding site" evidence="5">
    <location>
        <position position="119"/>
    </location>
    <ligand>
        <name>isopentenyl diphosphate</name>
        <dbReference type="ChEBI" id="CHEBI:128769"/>
    </ligand>
</feature>
<dbReference type="GO" id="GO:0016114">
    <property type="term" value="P:terpenoid biosynthetic process"/>
    <property type="evidence" value="ECO:0007669"/>
    <property type="project" value="UniProtKB-UniRule"/>
</dbReference>
<reference evidence="6 7" key="1">
    <citation type="journal article" date="2016" name="Nat. Commun.">
        <title>Thousands of microbial genomes shed light on interconnected biogeochemical processes in an aquifer system.</title>
        <authorList>
            <person name="Anantharaman K."/>
            <person name="Brown C.T."/>
            <person name="Hug L.A."/>
            <person name="Sharon I."/>
            <person name="Castelle C.J."/>
            <person name="Probst A.J."/>
            <person name="Thomas B.C."/>
            <person name="Singh A."/>
            <person name="Wilkins M.J."/>
            <person name="Karaoz U."/>
            <person name="Brodie E.L."/>
            <person name="Williams K.H."/>
            <person name="Hubbard S.S."/>
            <person name="Banfield J.F."/>
        </authorList>
    </citation>
    <scope>NUCLEOTIDE SEQUENCE [LARGE SCALE GENOMIC DNA]</scope>
</reference>
<accession>A0A1F6GFR5</accession>
<evidence type="ECO:0000256" key="2">
    <source>
        <dbReference type="ARBA" id="ARBA00022723"/>
    </source>
</evidence>
<dbReference type="InterPro" id="IPR003451">
    <property type="entry name" value="LytB/IspH"/>
</dbReference>
<comment type="function">
    <text evidence="5">Catalyzes the conversion of 1-hydroxy-2-methyl-2-(E)-butenyl 4-diphosphate (HMBPP) into a mixture of isopentenyl diphosphate (IPP) and dimethylallyl diphosphate (DMAPP). Acts in the terminal step of the DOXP/MEP pathway for isoprenoid precursor biosynthesis.</text>
</comment>
<feature type="binding site" evidence="5">
    <location>
        <position position="213"/>
    </location>
    <ligand>
        <name>(2E)-4-hydroxy-3-methylbut-2-enyl diphosphate</name>
        <dbReference type="ChEBI" id="CHEBI:128753"/>
    </ligand>
</feature>
<feature type="binding site" evidence="5">
    <location>
        <position position="214"/>
    </location>
    <ligand>
        <name>isopentenyl diphosphate</name>
        <dbReference type="ChEBI" id="CHEBI:128769"/>
    </ligand>
</feature>
<feature type="binding site" evidence="5">
    <location>
        <position position="119"/>
    </location>
    <ligand>
        <name>dimethylallyl diphosphate</name>
        <dbReference type="ChEBI" id="CHEBI:57623"/>
    </ligand>
</feature>
<dbReference type="Proteomes" id="UP000178449">
    <property type="component" value="Unassembled WGS sequence"/>
</dbReference>
<protein>
    <recommendedName>
        <fullName evidence="5">4-hydroxy-3-methylbut-2-enyl diphosphate reductase</fullName>
        <shortName evidence="5">HMBPP reductase</shortName>
        <ecNumber evidence="5">1.17.7.4</ecNumber>
    </recommendedName>
</protein>
<dbReference type="UniPathway" id="UPA00059">
    <property type="reaction ID" value="UER00105"/>
</dbReference>
<dbReference type="Gene3D" id="3.40.50.11270">
    <property type="match status" value="1"/>
</dbReference>
<keyword evidence="5" id="KW-0560">Oxidoreductase</keyword>
<comment type="similarity">
    <text evidence="5">Belongs to the IspH family.</text>
</comment>
<sequence>MKNIIVAEAQGFCWGVRRALDIVDQHGAVSILGDLIHNKQVVSQLEKKGKKVIHEVTGEEGTPIVITAHGTDIKNFRLLEDLEMRVVDTTCPLVSKIYEVGHQLESEGYQILIIGDRNHVEVKGIASRMKDPIVVNDEAELVAVKLPSKVGVISQSTFSQQKFDKLVALIAQSVDNLKINNTICAPTKKRQLAAEELAKKVDIMVVVGGFHSSNTKKLHAMAQQHVESHHIETKSDLAAEWFLGKQEIGIIAGASTADWIIEEVCSQIREFGDQ</sequence>
<dbReference type="GO" id="GO:0046872">
    <property type="term" value="F:metal ion binding"/>
    <property type="evidence" value="ECO:0007669"/>
    <property type="project" value="UniProtKB-KW"/>
</dbReference>
<feature type="binding site" evidence="5">
    <location>
        <position position="212"/>
    </location>
    <ligand>
        <name>dimethylallyl diphosphate</name>
        <dbReference type="ChEBI" id="CHEBI:57623"/>
    </ligand>
</feature>
<feature type="binding site" evidence="5">
    <location>
        <position position="214"/>
    </location>
    <ligand>
        <name>(2E)-4-hydroxy-3-methylbut-2-enyl diphosphate</name>
        <dbReference type="ChEBI" id="CHEBI:128753"/>
    </ligand>
</feature>
<organism evidence="6 7">
    <name type="scientific">Candidatus Lambdaproteobacteria bacterium RIFOXYD2_FULL_50_16</name>
    <dbReference type="NCBI Taxonomy" id="1817772"/>
    <lineage>
        <taxon>Bacteria</taxon>
        <taxon>Pseudomonadati</taxon>
        <taxon>Pseudomonadota</taxon>
        <taxon>Candidatus Lambdaproteobacteria</taxon>
    </lineage>
</organism>
<dbReference type="PANTHER" id="PTHR30426">
    <property type="entry name" value="4-HYDROXY-3-METHYLBUT-2-ENYL DIPHOSPHATE REDUCTASE"/>
    <property type="match status" value="1"/>
</dbReference>
<feature type="binding site" evidence="5">
    <location>
        <position position="37"/>
    </location>
    <ligand>
        <name>(2E)-4-hydroxy-3-methylbut-2-enyl diphosphate</name>
        <dbReference type="ChEBI" id="CHEBI:128753"/>
    </ligand>
</feature>
<dbReference type="GO" id="GO:0019288">
    <property type="term" value="P:isopentenyl diphosphate biosynthetic process, methylerythritol 4-phosphate pathway"/>
    <property type="evidence" value="ECO:0007669"/>
    <property type="project" value="UniProtKB-UniRule"/>
</dbReference>
<feature type="binding site" evidence="5">
    <location>
        <position position="212"/>
    </location>
    <ligand>
        <name>isopentenyl diphosphate</name>
        <dbReference type="ChEBI" id="CHEBI:128769"/>
    </ligand>
</feature>
<comment type="pathway">
    <text evidence="5">Isoprenoid biosynthesis; isopentenyl diphosphate biosynthesis via DXP pathway; isopentenyl diphosphate from 1-deoxy-D-xylulose 5-phosphate: step 6/6.</text>
</comment>
<feature type="binding site" evidence="5">
    <location>
        <position position="213"/>
    </location>
    <ligand>
        <name>isopentenyl diphosphate</name>
        <dbReference type="ChEBI" id="CHEBI:128769"/>
    </ligand>
</feature>
<evidence type="ECO:0000256" key="3">
    <source>
        <dbReference type="ARBA" id="ARBA00023004"/>
    </source>
</evidence>